<accession>T0MKL4</accession>
<sequence length="553" mass="65586">MNMKRSMSKTKEQGHQIKSYLELYFKHGSLPSKHVNLNSKALDEKHNKKEFKNYEDYIELEKPVKGTKVILKEKLLKIQDLSTDLSINILDQFEEISSANDWNDEQMALIFHGIIVDEAKIQLPKDSYLKLRKSLLDILYSSDKKRYIMRRIDKTSQTNFSTIKEYKNEIENLLTGYTHVYNLKKSERKTKFEEVFIKGLGDYTHLELTKLNVINNEVNYIFEYLYQLECELIANGSKIKSQQQTITGNPKSETNKKWCSLHKLNYSHDTRNCNTLKNKTKKCALNEAINKNLIIQETSQEIKDVNDIASRKMIIKDYIKEKEQNILNKNVKEKLNETFIYKASEDRHVEVDETEEIKINTKDTQQKPLIKNQKNQELLSETKLLIMKEEQIPTKHVDVLNKINIYETEVKNEHTNIRLTTVKNDSHNIKLKLPKTKTYRHCKTTNNKNLVKLNHLKYNNNKERDLMKKPDKDKTTRKLYKKIFRKKVKLKLFRKYVKTKRKKENLRTDEIIKSEFRPPPIKKRSKIINFDQNNNNQLISVLNRSREEIISQA</sequence>
<protein>
    <submittedName>
        <fullName evidence="1">Uncharacterized protein</fullName>
    </submittedName>
</protein>
<dbReference type="AlphaFoldDB" id="T0MKL4"/>
<dbReference type="EMBL" id="KE647133">
    <property type="protein sequence ID" value="EQB61505.1"/>
    <property type="molecule type" value="Genomic_DNA"/>
</dbReference>
<dbReference type="VEuPathDB" id="MicrosporidiaDB:NAPIS_ORF00927"/>
<reference evidence="1 2" key="1">
    <citation type="journal article" date="2013" name="BMC Genomics">
        <title>Genome sequencing and comparative genomics of honey bee microsporidia, Nosema apis reveal novel insights into host-parasite interactions.</title>
        <authorList>
            <person name="Chen Yp."/>
            <person name="Pettis J.S."/>
            <person name="Zhao Y."/>
            <person name="Liu X."/>
            <person name="Tallon L.J."/>
            <person name="Sadzewicz L.D."/>
            <person name="Li R."/>
            <person name="Zheng H."/>
            <person name="Huang S."/>
            <person name="Zhang X."/>
            <person name="Hamilton M.C."/>
            <person name="Pernal S.F."/>
            <person name="Melathopoulos A.P."/>
            <person name="Yan X."/>
            <person name="Evans J.D."/>
        </authorList>
    </citation>
    <scope>NUCLEOTIDE SEQUENCE [LARGE SCALE GENOMIC DNA]</scope>
    <source>
        <strain evidence="1 2">BRL 01</strain>
    </source>
</reference>
<organism evidence="1 2">
    <name type="scientific">Vairimorpha apis BRL 01</name>
    <dbReference type="NCBI Taxonomy" id="1037528"/>
    <lineage>
        <taxon>Eukaryota</taxon>
        <taxon>Fungi</taxon>
        <taxon>Fungi incertae sedis</taxon>
        <taxon>Microsporidia</taxon>
        <taxon>Nosematidae</taxon>
        <taxon>Vairimorpha</taxon>
    </lineage>
</organism>
<name>T0MKL4_9MICR</name>
<dbReference type="Proteomes" id="UP000053780">
    <property type="component" value="Unassembled WGS sequence"/>
</dbReference>
<dbReference type="OrthoDB" id="2187652at2759"/>
<gene>
    <name evidence="1" type="ORF">NAPIS_ORF00927</name>
</gene>
<dbReference type="HOGENOM" id="CLU_036320_0_0_1"/>
<keyword evidence="2" id="KW-1185">Reference proteome</keyword>
<evidence type="ECO:0000313" key="1">
    <source>
        <dbReference type="EMBL" id="EQB61505.1"/>
    </source>
</evidence>
<proteinExistence type="predicted"/>
<evidence type="ECO:0000313" key="2">
    <source>
        <dbReference type="Proteomes" id="UP000053780"/>
    </source>
</evidence>